<dbReference type="CDD" id="cd00130">
    <property type="entry name" value="PAS"/>
    <property type="match status" value="1"/>
</dbReference>
<protein>
    <recommendedName>
        <fullName evidence="10">PAS domain S-box-containing protein/diguanylate cyclase (GGDEF) domain-containing protein</fullName>
    </recommendedName>
</protein>
<dbReference type="InterPro" id="IPR035919">
    <property type="entry name" value="EAL_sf"/>
</dbReference>
<dbReference type="InterPro" id="IPR035965">
    <property type="entry name" value="PAS-like_dom_sf"/>
</dbReference>
<dbReference type="SMART" id="SM00052">
    <property type="entry name" value="EAL"/>
    <property type="match status" value="1"/>
</dbReference>
<dbReference type="FunFam" id="3.30.70.270:FF:000001">
    <property type="entry name" value="Diguanylate cyclase domain protein"/>
    <property type="match status" value="1"/>
</dbReference>
<keyword evidence="2" id="KW-0597">Phosphoprotein</keyword>
<dbReference type="InterPro" id="IPR000160">
    <property type="entry name" value="GGDEF_dom"/>
</dbReference>
<evidence type="ECO:0000259" key="4">
    <source>
        <dbReference type="PROSITE" id="PS50112"/>
    </source>
</evidence>
<dbReference type="InterPro" id="IPR052155">
    <property type="entry name" value="Biofilm_reg_signaling"/>
</dbReference>
<organism evidence="8 9">
    <name type="scientific">Salinarimonas ramus</name>
    <dbReference type="NCBI Taxonomy" id="690164"/>
    <lineage>
        <taxon>Bacteria</taxon>
        <taxon>Pseudomonadati</taxon>
        <taxon>Pseudomonadota</taxon>
        <taxon>Alphaproteobacteria</taxon>
        <taxon>Hyphomicrobiales</taxon>
        <taxon>Salinarimonadaceae</taxon>
        <taxon>Salinarimonas</taxon>
    </lineage>
</organism>
<reference evidence="8 9" key="1">
    <citation type="journal article" date="2014" name="Int. J. Syst. Evol. Microbiol.">
        <title>Complete genome sequence of Corynebacterium casei LMG S-19264T (=DSM 44701T), isolated from a smear-ripened cheese.</title>
        <authorList>
            <consortium name="US DOE Joint Genome Institute (JGI-PGF)"/>
            <person name="Walter F."/>
            <person name="Albersmeier A."/>
            <person name="Kalinowski J."/>
            <person name="Ruckert C."/>
        </authorList>
    </citation>
    <scope>NUCLEOTIDE SEQUENCE [LARGE SCALE GENOMIC DNA]</scope>
    <source>
        <strain evidence="8 9">CGMCC 1.9161</strain>
    </source>
</reference>
<dbReference type="Pfam" id="PF00563">
    <property type="entry name" value="EAL"/>
    <property type="match status" value="1"/>
</dbReference>
<dbReference type="InterPro" id="IPR013656">
    <property type="entry name" value="PAS_4"/>
</dbReference>
<dbReference type="PANTHER" id="PTHR44757">
    <property type="entry name" value="DIGUANYLATE CYCLASE DGCP"/>
    <property type="match status" value="1"/>
</dbReference>
<dbReference type="NCBIfam" id="TIGR00254">
    <property type="entry name" value="GGDEF"/>
    <property type="match status" value="1"/>
</dbReference>
<accession>A0A917QIJ1</accession>
<dbReference type="SMART" id="SM00448">
    <property type="entry name" value="REC"/>
    <property type="match status" value="1"/>
</dbReference>
<feature type="domain" description="PAC" evidence="5">
    <location>
        <begin position="229"/>
        <end position="281"/>
    </location>
</feature>
<dbReference type="Gene3D" id="3.30.70.270">
    <property type="match status" value="1"/>
</dbReference>
<proteinExistence type="predicted"/>
<dbReference type="EMBL" id="BMMF01000015">
    <property type="protein sequence ID" value="GGK50614.1"/>
    <property type="molecule type" value="Genomic_DNA"/>
</dbReference>
<dbReference type="Gene3D" id="3.30.450.20">
    <property type="entry name" value="PAS domain"/>
    <property type="match status" value="1"/>
</dbReference>
<comment type="catalytic activity">
    <reaction evidence="1">
        <text>3',3'-c-di-GMP + H2O = 5'-phosphoguanylyl(3'-&gt;5')guanosine + H(+)</text>
        <dbReference type="Rhea" id="RHEA:24902"/>
        <dbReference type="ChEBI" id="CHEBI:15377"/>
        <dbReference type="ChEBI" id="CHEBI:15378"/>
        <dbReference type="ChEBI" id="CHEBI:58754"/>
        <dbReference type="ChEBI" id="CHEBI:58805"/>
        <dbReference type="EC" id="3.1.4.52"/>
    </reaction>
    <physiologicalReaction direction="left-to-right" evidence="1">
        <dbReference type="Rhea" id="RHEA:24903"/>
    </physiologicalReaction>
</comment>
<dbReference type="NCBIfam" id="TIGR00229">
    <property type="entry name" value="sensory_box"/>
    <property type="match status" value="1"/>
</dbReference>
<dbReference type="InterPro" id="IPR043128">
    <property type="entry name" value="Rev_trsase/Diguanyl_cyclase"/>
</dbReference>
<evidence type="ECO:0000259" key="3">
    <source>
        <dbReference type="PROSITE" id="PS50110"/>
    </source>
</evidence>
<dbReference type="PROSITE" id="PS50887">
    <property type="entry name" value="GGDEF"/>
    <property type="match status" value="1"/>
</dbReference>
<dbReference type="InterPro" id="IPR001633">
    <property type="entry name" value="EAL_dom"/>
</dbReference>
<dbReference type="SMART" id="SM00267">
    <property type="entry name" value="GGDEF"/>
    <property type="match status" value="1"/>
</dbReference>
<dbReference type="Pfam" id="PF00990">
    <property type="entry name" value="GGDEF"/>
    <property type="match status" value="1"/>
</dbReference>
<gene>
    <name evidence="8" type="ORF">GCM10011322_42090</name>
</gene>
<dbReference type="FunFam" id="3.20.20.450:FF:000001">
    <property type="entry name" value="Cyclic di-GMP phosphodiesterase yahA"/>
    <property type="match status" value="1"/>
</dbReference>
<keyword evidence="9" id="KW-1185">Reference proteome</keyword>
<dbReference type="SMART" id="SM00091">
    <property type="entry name" value="PAS"/>
    <property type="match status" value="1"/>
</dbReference>
<dbReference type="Pfam" id="PF08448">
    <property type="entry name" value="PAS_4"/>
    <property type="match status" value="1"/>
</dbReference>
<evidence type="ECO:0000259" key="6">
    <source>
        <dbReference type="PROSITE" id="PS50883"/>
    </source>
</evidence>
<dbReference type="GO" id="GO:0000160">
    <property type="term" value="P:phosphorelay signal transduction system"/>
    <property type="evidence" value="ECO:0007669"/>
    <property type="project" value="InterPro"/>
</dbReference>
<evidence type="ECO:0008006" key="10">
    <source>
        <dbReference type="Google" id="ProtNLM"/>
    </source>
</evidence>
<dbReference type="SUPFAM" id="SSF141868">
    <property type="entry name" value="EAL domain-like"/>
    <property type="match status" value="1"/>
</dbReference>
<dbReference type="SUPFAM" id="SSF55073">
    <property type="entry name" value="Nucleotide cyclase"/>
    <property type="match status" value="1"/>
</dbReference>
<dbReference type="Gene3D" id="3.40.50.2300">
    <property type="match status" value="1"/>
</dbReference>
<evidence type="ECO:0000259" key="5">
    <source>
        <dbReference type="PROSITE" id="PS50113"/>
    </source>
</evidence>
<feature type="modified residue" description="4-aspartylphosphate" evidence="2">
    <location>
        <position position="54"/>
    </location>
</feature>
<name>A0A917QIJ1_9HYPH</name>
<dbReference type="GO" id="GO:0071111">
    <property type="term" value="F:cyclic-guanylate-specific phosphodiesterase activity"/>
    <property type="evidence" value="ECO:0007669"/>
    <property type="project" value="UniProtKB-EC"/>
</dbReference>
<feature type="domain" description="EAL" evidence="6">
    <location>
        <begin position="455"/>
        <end position="709"/>
    </location>
</feature>
<dbReference type="PROSITE" id="PS50883">
    <property type="entry name" value="EAL"/>
    <property type="match status" value="1"/>
</dbReference>
<dbReference type="RefSeq" id="WP_188915247.1">
    <property type="nucleotide sequence ID" value="NZ_BMMF01000015.1"/>
</dbReference>
<dbReference type="InterPro" id="IPR000014">
    <property type="entry name" value="PAS"/>
</dbReference>
<dbReference type="PANTHER" id="PTHR44757:SF2">
    <property type="entry name" value="BIOFILM ARCHITECTURE MAINTENANCE PROTEIN MBAA"/>
    <property type="match status" value="1"/>
</dbReference>
<dbReference type="AlphaFoldDB" id="A0A917QIJ1"/>
<dbReference type="GO" id="GO:0071732">
    <property type="term" value="P:cellular response to nitric oxide"/>
    <property type="evidence" value="ECO:0007669"/>
    <property type="project" value="UniProtKB-ARBA"/>
</dbReference>
<dbReference type="Gene3D" id="3.20.20.450">
    <property type="entry name" value="EAL domain"/>
    <property type="match status" value="1"/>
</dbReference>
<dbReference type="PROSITE" id="PS50112">
    <property type="entry name" value="PAS"/>
    <property type="match status" value="1"/>
</dbReference>
<feature type="domain" description="GGDEF" evidence="7">
    <location>
        <begin position="313"/>
        <end position="446"/>
    </location>
</feature>
<dbReference type="PROSITE" id="PS50113">
    <property type="entry name" value="PAC"/>
    <property type="match status" value="1"/>
</dbReference>
<dbReference type="Pfam" id="PF00072">
    <property type="entry name" value="Response_reg"/>
    <property type="match status" value="1"/>
</dbReference>
<dbReference type="SUPFAM" id="SSF52172">
    <property type="entry name" value="CheY-like"/>
    <property type="match status" value="1"/>
</dbReference>
<evidence type="ECO:0000256" key="2">
    <source>
        <dbReference type="PROSITE-ProRule" id="PRU00169"/>
    </source>
</evidence>
<evidence type="ECO:0000256" key="1">
    <source>
        <dbReference type="ARBA" id="ARBA00051114"/>
    </source>
</evidence>
<feature type="domain" description="PAS" evidence="4">
    <location>
        <begin position="155"/>
        <end position="209"/>
    </location>
</feature>
<dbReference type="InterPro" id="IPR001789">
    <property type="entry name" value="Sig_transdc_resp-reg_receiver"/>
</dbReference>
<dbReference type="CDD" id="cd01948">
    <property type="entry name" value="EAL"/>
    <property type="match status" value="1"/>
</dbReference>
<evidence type="ECO:0000259" key="7">
    <source>
        <dbReference type="PROSITE" id="PS50887"/>
    </source>
</evidence>
<feature type="domain" description="Response regulatory" evidence="3">
    <location>
        <begin position="3"/>
        <end position="121"/>
    </location>
</feature>
<dbReference type="SUPFAM" id="SSF55785">
    <property type="entry name" value="PYP-like sensor domain (PAS domain)"/>
    <property type="match status" value="1"/>
</dbReference>
<sequence length="715" mass="79913">MPLIIILDDRITNRNIFSRLAASIAEDVEVEAFGDPTEALSFLATRTPDLVITDFKMPTMTGAEFTRRFRQLAGCEDVPVIAITVYEERSFRLEALEAGATDFLLSPVDHAEFLTRARNLLRMRRQGLIIKSKAVSLERELEDSERSREALLRDSRQRLAQVIDTVPALISAHDREGACIFLNAHMADFAGLDQAAAIGRPAAELIGPERAQRSLALDQLVFRSARALPSYEEEVSDREGIRRAFVVTKSPLSDAAGRVIAVLTTALDITDRKVAESHLVHLAHHDALTGLANRTLLQDRMRREIARARRGERFMALHLVDLDRFKSVNDALGHHRGDELLRIVADRLRHIVRETDTVARLGGDEYAVLQSDVRNADEARDFAKRLISAIGEPFRIAGEDIVVGASLGVVLYPGDGEDTDELIKNADIAMYRAKAEERNALRFFSADMVTAAREGITLETDLRRAIANREFELHYQPQIDLRSGRIVGAEALVRWRHPKRGLVRPLDFLPFAEETGIIIPINEWVMREACREAKSWQRMGLPRLRVGVNLSPIQFRKLAMRDLVVDVLRESTLEPELLDLEITETILMQNAEAVAAELTELRKLGVTFSIDDFGTGYSSLAYVKKFPVDRLKIDQGFVRNMKSDPNDAAIVRAIINLGHSLGIETVAEGVDSQDQVRLLRAEGCEEAQGYLFAKPLPAAEFVALVRENATMKLSA</sequence>
<dbReference type="InterPro" id="IPR011006">
    <property type="entry name" value="CheY-like_superfamily"/>
</dbReference>
<comment type="caution">
    <text evidence="8">The sequence shown here is derived from an EMBL/GenBank/DDBJ whole genome shotgun (WGS) entry which is preliminary data.</text>
</comment>
<evidence type="ECO:0000313" key="9">
    <source>
        <dbReference type="Proteomes" id="UP000600449"/>
    </source>
</evidence>
<dbReference type="Proteomes" id="UP000600449">
    <property type="component" value="Unassembled WGS sequence"/>
</dbReference>
<evidence type="ECO:0000313" key="8">
    <source>
        <dbReference type="EMBL" id="GGK50614.1"/>
    </source>
</evidence>
<dbReference type="PROSITE" id="PS50110">
    <property type="entry name" value="RESPONSE_REGULATORY"/>
    <property type="match status" value="1"/>
</dbReference>
<dbReference type="InterPro" id="IPR029787">
    <property type="entry name" value="Nucleotide_cyclase"/>
</dbReference>
<dbReference type="CDD" id="cd01949">
    <property type="entry name" value="GGDEF"/>
    <property type="match status" value="1"/>
</dbReference>
<dbReference type="InterPro" id="IPR000700">
    <property type="entry name" value="PAS-assoc_C"/>
</dbReference>